<dbReference type="AlphaFoldDB" id="A0A7J7CI27"/>
<accession>A0A7J7CI27</accession>
<evidence type="ECO:0000313" key="2">
    <source>
        <dbReference type="Proteomes" id="UP000593562"/>
    </source>
</evidence>
<comment type="caution">
    <text evidence="1">The sequence shown here is derived from an EMBL/GenBank/DDBJ whole genome shotgun (WGS) entry which is preliminary data.</text>
</comment>
<name>A0A7J7CI27_TRIWF</name>
<reference evidence="1 2" key="1">
    <citation type="journal article" date="2020" name="Nat. Commun.">
        <title>Genome of Tripterygium wilfordii and identification of cytochrome P450 involved in triptolide biosynthesis.</title>
        <authorList>
            <person name="Tu L."/>
            <person name="Su P."/>
            <person name="Zhang Z."/>
            <person name="Gao L."/>
            <person name="Wang J."/>
            <person name="Hu T."/>
            <person name="Zhou J."/>
            <person name="Zhang Y."/>
            <person name="Zhao Y."/>
            <person name="Liu Y."/>
            <person name="Song Y."/>
            <person name="Tong Y."/>
            <person name="Lu Y."/>
            <person name="Yang J."/>
            <person name="Xu C."/>
            <person name="Jia M."/>
            <person name="Peters R.J."/>
            <person name="Huang L."/>
            <person name="Gao W."/>
        </authorList>
    </citation>
    <scope>NUCLEOTIDE SEQUENCE [LARGE SCALE GENOMIC DNA]</scope>
    <source>
        <strain evidence="2">cv. XIE 37</strain>
        <tissue evidence="1">Leaf</tissue>
    </source>
</reference>
<keyword evidence="2" id="KW-1185">Reference proteome</keyword>
<dbReference type="Pfam" id="PF14223">
    <property type="entry name" value="Retrotran_gag_2"/>
    <property type="match status" value="1"/>
</dbReference>
<dbReference type="SUPFAM" id="SSF48403">
    <property type="entry name" value="Ankyrin repeat"/>
    <property type="match status" value="1"/>
</dbReference>
<dbReference type="InParanoid" id="A0A7J7CI27"/>
<evidence type="ECO:0008006" key="3">
    <source>
        <dbReference type="Google" id="ProtNLM"/>
    </source>
</evidence>
<organism evidence="1 2">
    <name type="scientific">Tripterygium wilfordii</name>
    <name type="common">Thunder God vine</name>
    <dbReference type="NCBI Taxonomy" id="458696"/>
    <lineage>
        <taxon>Eukaryota</taxon>
        <taxon>Viridiplantae</taxon>
        <taxon>Streptophyta</taxon>
        <taxon>Embryophyta</taxon>
        <taxon>Tracheophyta</taxon>
        <taxon>Spermatophyta</taxon>
        <taxon>Magnoliopsida</taxon>
        <taxon>eudicotyledons</taxon>
        <taxon>Gunneridae</taxon>
        <taxon>Pentapetalae</taxon>
        <taxon>rosids</taxon>
        <taxon>fabids</taxon>
        <taxon>Celastrales</taxon>
        <taxon>Celastraceae</taxon>
        <taxon>Tripterygium</taxon>
    </lineage>
</organism>
<sequence>MATNIAPTAIVNELLRKENYATWRASIKNYLLAQDLWDVVESPTNPLEHEQDEAYFKRWRKKNAAALHAIKVSCNPEMLGHIKDLKLANSAWDTLADLEAQHQRFCQFLHLSKAIDKGDLNAVKDIIRSNPYVKHARNPNNGMTALHLAIYAGHGEIAEQETWKCWIHPVLLTCHNIRYCFVSSPALPEIGPCFKHSRAQHYAHFVPHSFCILQ</sequence>
<dbReference type="InterPro" id="IPR036770">
    <property type="entry name" value="Ankyrin_rpt-contain_sf"/>
</dbReference>
<protein>
    <recommendedName>
        <fullName evidence="3">DUF4219 domain-containing protein</fullName>
    </recommendedName>
</protein>
<dbReference type="EMBL" id="JAAARO010000016">
    <property type="protein sequence ID" value="KAF5733689.1"/>
    <property type="molecule type" value="Genomic_DNA"/>
</dbReference>
<dbReference type="Proteomes" id="UP000593562">
    <property type="component" value="Unassembled WGS sequence"/>
</dbReference>
<dbReference type="Gene3D" id="1.25.40.20">
    <property type="entry name" value="Ankyrin repeat-containing domain"/>
    <property type="match status" value="1"/>
</dbReference>
<gene>
    <name evidence="1" type="ORF">HS088_TW16G00129</name>
</gene>
<proteinExistence type="predicted"/>
<evidence type="ECO:0000313" key="1">
    <source>
        <dbReference type="EMBL" id="KAF5733689.1"/>
    </source>
</evidence>